<evidence type="ECO:0000313" key="1">
    <source>
        <dbReference type="EMBL" id="QOV87369.1"/>
    </source>
</evidence>
<protein>
    <submittedName>
        <fullName evidence="1">Uncharacterized protein</fullName>
    </submittedName>
</protein>
<keyword evidence="2" id="KW-1185">Reference proteome</keyword>
<organism evidence="1 2">
    <name type="scientific">Humisphaera borealis</name>
    <dbReference type="NCBI Taxonomy" id="2807512"/>
    <lineage>
        <taxon>Bacteria</taxon>
        <taxon>Pseudomonadati</taxon>
        <taxon>Planctomycetota</taxon>
        <taxon>Phycisphaerae</taxon>
        <taxon>Tepidisphaerales</taxon>
        <taxon>Tepidisphaeraceae</taxon>
        <taxon>Humisphaera</taxon>
    </lineage>
</organism>
<dbReference type="AlphaFoldDB" id="A0A7M2WPN5"/>
<name>A0A7M2WPN5_9BACT</name>
<proteinExistence type="predicted"/>
<evidence type="ECO:0000313" key="2">
    <source>
        <dbReference type="Proteomes" id="UP000593765"/>
    </source>
</evidence>
<gene>
    <name evidence="1" type="ORF">IPV69_13825</name>
</gene>
<sequence length="126" mass="13518">MNHLEHSMAALINSELSRVCDPAQCGRLQGLLQPPSLLSLAWDYGRPDERFDCWQVGRSLCGRVLLVYCESGFGPSFPWGFVSAAEGSMGMDSQWHSGLEDAAIGAGLLPAPAGYEAPGPRTNPLV</sequence>
<dbReference type="Proteomes" id="UP000593765">
    <property type="component" value="Chromosome"/>
</dbReference>
<accession>A0A7M2WPN5</accession>
<dbReference type="KEGG" id="hbs:IPV69_13825"/>
<dbReference type="EMBL" id="CP063458">
    <property type="protein sequence ID" value="QOV87369.1"/>
    <property type="molecule type" value="Genomic_DNA"/>
</dbReference>
<reference evidence="1 2" key="1">
    <citation type="submission" date="2020-10" db="EMBL/GenBank/DDBJ databases">
        <title>Wide distribution of Phycisphaera-like planctomycetes from WD2101 soil group in peatlands and genome analysis of the first cultivated representative.</title>
        <authorList>
            <person name="Dedysh S.N."/>
            <person name="Beletsky A.V."/>
            <person name="Ivanova A."/>
            <person name="Kulichevskaya I.S."/>
            <person name="Suzina N.E."/>
            <person name="Philippov D.A."/>
            <person name="Rakitin A.L."/>
            <person name="Mardanov A.V."/>
            <person name="Ravin N.V."/>
        </authorList>
    </citation>
    <scope>NUCLEOTIDE SEQUENCE [LARGE SCALE GENOMIC DNA]</scope>
    <source>
        <strain evidence="1 2">M1803</strain>
    </source>
</reference>